<dbReference type="GO" id="GO:0003677">
    <property type="term" value="F:DNA binding"/>
    <property type="evidence" value="ECO:0007669"/>
    <property type="project" value="UniProtKB-KW"/>
</dbReference>
<dbReference type="RefSeq" id="WP_093428544.1">
    <property type="nucleotide sequence ID" value="NZ_FOMJ01000006.1"/>
</dbReference>
<dbReference type="GO" id="GO:0003700">
    <property type="term" value="F:DNA-binding transcription factor activity"/>
    <property type="evidence" value="ECO:0007669"/>
    <property type="project" value="InterPro"/>
</dbReference>
<evidence type="ECO:0000259" key="5">
    <source>
        <dbReference type="PROSITE" id="PS50987"/>
    </source>
</evidence>
<evidence type="ECO:0000313" key="7">
    <source>
        <dbReference type="Proteomes" id="UP000198611"/>
    </source>
</evidence>
<accession>A0A1I1TJA8</accession>
<dbReference type="InterPro" id="IPR011991">
    <property type="entry name" value="ArsR-like_HTH"/>
</dbReference>
<keyword evidence="1" id="KW-0059">Arsenical resistance</keyword>
<evidence type="ECO:0000256" key="2">
    <source>
        <dbReference type="ARBA" id="ARBA00023015"/>
    </source>
</evidence>
<dbReference type="InterPro" id="IPR051081">
    <property type="entry name" value="HTH_MetalResp_TranReg"/>
</dbReference>
<feature type="domain" description="HTH arsR-type" evidence="5">
    <location>
        <begin position="1"/>
        <end position="96"/>
    </location>
</feature>
<protein>
    <submittedName>
        <fullName evidence="6">ArsR family transcriptional regulator</fullName>
    </submittedName>
</protein>
<name>A0A1I1TJA8_9GAMM</name>
<dbReference type="SMART" id="SM00418">
    <property type="entry name" value="HTH_ARSR"/>
    <property type="match status" value="1"/>
</dbReference>
<dbReference type="OrthoDB" id="9793058at2"/>
<evidence type="ECO:0000313" key="6">
    <source>
        <dbReference type="EMBL" id="SFD58726.1"/>
    </source>
</evidence>
<evidence type="ECO:0000256" key="3">
    <source>
        <dbReference type="ARBA" id="ARBA00023125"/>
    </source>
</evidence>
<dbReference type="InterPro" id="IPR036390">
    <property type="entry name" value="WH_DNA-bd_sf"/>
</dbReference>
<dbReference type="EMBL" id="FOMJ01000006">
    <property type="protein sequence ID" value="SFD58726.1"/>
    <property type="molecule type" value="Genomic_DNA"/>
</dbReference>
<dbReference type="PANTHER" id="PTHR33154:SF18">
    <property type="entry name" value="ARSENICAL RESISTANCE OPERON REPRESSOR"/>
    <property type="match status" value="1"/>
</dbReference>
<dbReference type="PROSITE" id="PS50987">
    <property type="entry name" value="HTH_ARSR_2"/>
    <property type="match status" value="1"/>
</dbReference>
<dbReference type="NCBIfam" id="NF033788">
    <property type="entry name" value="HTH_metalloreg"/>
    <property type="match status" value="1"/>
</dbReference>
<dbReference type="STRING" id="1123397.SAMN05660831_01914"/>
<gene>
    <name evidence="6" type="ORF">SAMN05660831_01914</name>
</gene>
<dbReference type="NCBIfam" id="NF007528">
    <property type="entry name" value="PRK10141.1"/>
    <property type="match status" value="1"/>
</dbReference>
<dbReference type="Gene3D" id="1.10.10.10">
    <property type="entry name" value="Winged helix-like DNA-binding domain superfamily/Winged helix DNA-binding domain"/>
    <property type="match status" value="1"/>
</dbReference>
<dbReference type="AlphaFoldDB" id="A0A1I1TJA8"/>
<dbReference type="CDD" id="cd00090">
    <property type="entry name" value="HTH_ARSR"/>
    <property type="match status" value="1"/>
</dbReference>
<dbReference type="GO" id="GO:0046685">
    <property type="term" value="P:response to arsenic-containing substance"/>
    <property type="evidence" value="ECO:0007669"/>
    <property type="project" value="UniProtKB-KW"/>
</dbReference>
<dbReference type="Pfam" id="PF01022">
    <property type="entry name" value="HTH_5"/>
    <property type="match status" value="1"/>
</dbReference>
<dbReference type="InterPro" id="IPR036388">
    <property type="entry name" value="WH-like_DNA-bd_sf"/>
</dbReference>
<evidence type="ECO:0000256" key="4">
    <source>
        <dbReference type="ARBA" id="ARBA00023163"/>
    </source>
</evidence>
<organism evidence="6 7">
    <name type="scientific">Thiohalospira halophila DSM 15071</name>
    <dbReference type="NCBI Taxonomy" id="1123397"/>
    <lineage>
        <taxon>Bacteria</taxon>
        <taxon>Pseudomonadati</taxon>
        <taxon>Pseudomonadota</taxon>
        <taxon>Gammaproteobacteria</taxon>
        <taxon>Thiohalospirales</taxon>
        <taxon>Thiohalospiraceae</taxon>
        <taxon>Thiohalospira</taxon>
    </lineage>
</organism>
<keyword evidence="3" id="KW-0238">DNA-binding</keyword>
<sequence length="115" mass="12882">MEAEQFFRSLGDGTRLRCLMLLQAEGELCVCELTHALDLPQPRISRHLGHLRSAGVVQDRRDGYWVHYRLHPDLPEWARAVLAATADGLLHREPWAADAARLAAMPNRPANSCCA</sequence>
<reference evidence="6 7" key="1">
    <citation type="submission" date="2016-10" db="EMBL/GenBank/DDBJ databases">
        <authorList>
            <person name="de Groot N.N."/>
        </authorList>
    </citation>
    <scope>NUCLEOTIDE SEQUENCE [LARGE SCALE GENOMIC DNA]</scope>
    <source>
        <strain evidence="6 7">HL3</strain>
    </source>
</reference>
<dbReference type="PANTHER" id="PTHR33154">
    <property type="entry name" value="TRANSCRIPTIONAL REGULATOR, ARSR FAMILY"/>
    <property type="match status" value="1"/>
</dbReference>
<dbReference type="PRINTS" id="PR00778">
    <property type="entry name" value="HTHARSR"/>
</dbReference>
<keyword evidence="2" id="KW-0805">Transcription regulation</keyword>
<dbReference type="Proteomes" id="UP000198611">
    <property type="component" value="Unassembled WGS sequence"/>
</dbReference>
<dbReference type="InterPro" id="IPR001845">
    <property type="entry name" value="HTH_ArsR_DNA-bd_dom"/>
</dbReference>
<dbReference type="SUPFAM" id="SSF46785">
    <property type="entry name" value="Winged helix' DNA-binding domain"/>
    <property type="match status" value="1"/>
</dbReference>
<proteinExistence type="predicted"/>
<evidence type="ECO:0000256" key="1">
    <source>
        <dbReference type="ARBA" id="ARBA00022849"/>
    </source>
</evidence>
<keyword evidence="4" id="KW-0804">Transcription</keyword>
<keyword evidence="7" id="KW-1185">Reference proteome</keyword>